<reference evidence="1" key="1">
    <citation type="submission" date="2014-05" db="EMBL/GenBank/DDBJ databases">
        <authorList>
            <person name="Chronopoulou M."/>
        </authorList>
    </citation>
    <scope>NUCLEOTIDE SEQUENCE</scope>
    <source>
        <tissue evidence="1">Whole organism</tissue>
    </source>
</reference>
<sequence length="80" mass="9141">MRPAIKLMLVFTTTYSCESEFSILTITKSKARNKLKVTLNSTLRFSLSPISLIIELSQGGKLMCHTEVNQTMYFRLYSSQ</sequence>
<proteinExistence type="predicted"/>
<dbReference type="EMBL" id="HACA01002787">
    <property type="protein sequence ID" value="CDW20148.1"/>
    <property type="molecule type" value="Transcribed_RNA"/>
</dbReference>
<evidence type="ECO:0008006" key="2">
    <source>
        <dbReference type="Google" id="ProtNLM"/>
    </source>
</evidence>
<organism evidence="1">
    <name type="scientific">Lepeophtheirus salmonis</name>
    <name type="common">Salmon louse</name>
    <name type="synonym">Caligus salmonis</name>
    <dbReference type="NCBI Taxonomy" id="72036"/>
    <lineage>
        <taxon>Eukaryota</taxon>
        <taxon>Metazoa</taxon>
        <taxon>Ecdysozoa</taxon>
        <taxon>Arthropoda</taxon>
        <taxon>Crustacea</taxon>
        <taxon>Multicrustacea</taxon>
        <taxon>Hexanauplia</taxon>
        <taxon>Copepoda</taxon>
        <taxon>Siphonostomatoida</taxon>
        <taxon>Caligidae</taxon>
        <taxon>Lepeophtheirus</taxon>
    </lineage>
</organism>
<protein>
    <recommendedName>
        <fullName evidence="2">HAT C-terminal dimerisation domain-containing protein</fullName>
    </recommendedName>
</protein>
<evidence type="ECO:0000313" key="1">
    <source>
        <dbReference type="EMBL" id="CDW20148.1"/>
    </source>
</evidence>
<dbReference type="PROSITE" id="PS51257">
    <property type="entry name" value="PROKAR_LIPOPROTEIN"/>
    <property type="match status" value="1"/>
</dbReference>
<accession>A0A0K2T295</accession>
<dbReference type="AlphaFoldDB" id="A0A0K2T295"/>
<name>A0A0K2T295_LEPSM</name>